<dbReference type="AlphaFoldDB" id="A0A9D1AEN9"/>
<evidence type="ECO:0000259" key="1">
    <source>
        <dbReference type="Pfam" id="PF02492"/>
    </source>
</evidence>
<sequence>MSEEISVYMFLGFLESGKTKFIQETLEDPRMESGEKTMVLVCEEGEEEYDPHLFKVKNVAVEYLGSENELTQENLTALAEKHQCDRVLVEYNGTWLLQAFFDAMPEDWVINQMMTFFDSATFLNYNRNMRQLVYDKIQLTQMVVFNRFKGGYDKMEFHKVVRAVSRRPDIVYEYIGGKAEFDDIEDPLPFDVNAPVIEIEDHDFALFYRDVAEKLDTYIGKTVRFKGMAAVNKKVPAGYIVLGRYIMTCCEADIAYDGFAVKCGKQAAEVKTRDWLTVTGKIMYEYNSVYRSKGPVLIAEKLEPAEKPEQEVATFY</sequence>
<feature type="domain" description="CobW/HypB/UreG nucleotide-binding" evidence="1">
    <location>
        <begin position="7"/>
        <end position="148"/>
    </location>
</feature>
<dbReference type="InterPro" id="IPR048447">
    <property type="entry name" value="DUF1980_C"/>
</dbReference>
<proteinExistence type="predicted"/>
<dbReference type="InterPro" id="IPR003495">
    <property type="entry name" value="CobW/HypB/UreG_nucleotide-bd"/>
</dbReference>
<dbReference type="Gene3D" id="3.40.50.300">
    <property type="entry name" value="P-loop containing nucleotide triphosphate hydrolases"/>
    <property type="match status" value="1"/>
</dbReference>
<dbReference type="PANTHER" id="PTHR40047:SF1">
    <property type="entry name" value="UPF0703 PROTEIN YCGQ"/>
    <property type="match status" value="1"/>
</dbReference>
<dbReference type="Pfam" id="PF21537">
    <property type="entry name" value="DUF1980_C"/>
    <property type="match status" value="1"/>
</dbReference>
<dbReference type="InterPro" id="IPR027417">
    <property type="entry name" value="P-loop_NTPase"/>
</dbReference>
<dbReference type="InterPro" id="IPR052955">
    <property type="entry name" value="UPF0703_membrane_permease"/>
</dbReference>
<dbReference type="Pfam" id="PF02492">
    <property type="entry name" value="cobW"/>
    <property type="match status" value="1"/>
</dbReference>
<feature type="domain" description="DUF1980" evidence="2">
    <location>
        <begin position="193"/>
        <end position="310"/>
    </location>
</feature>
<dbReference type="PANTHER" id="PTHR40047">
    <property type="entry name" value="UPF0703 PROTEIN YCGQ"/>
    <property type="match status" value="1"/>
</dbReference>
<protein>
    <submittedName>
        <fullName evidence="3">GTPase</fullName>
    </submittedName>
</protein>
<comment type="caution">
    <text evidence="3">The sequence shown here is derived from an EMBL/GenBank/DDBJ whole genome shotgun (WGS) entry which is preliminary data.</text>
</comment>
<dbReference type="EMBL" id="DVHB01000014">
    <property type="protein sequence ID" value="HIR38870.1"/>
    <property type="molecule type" value="Genomic_DNA"/>
</dbReference>
<evidence type="ECO:0000259" key="2">
    <source>
        <dbReference type="Pfam" id="PF21537"/>
    </source>
</evidence>
<dbReference type="Proteomes" id="UP000824179">
    <property type="component" value="Unassembled WGS sequence"/>
</dbReference>
<gene>
    <name evidence="3" type="ORF">IAB90_00650</name>
</gene>
<name>A0A9D1AEN9_9FIRM</name>
<accession>A0A9D1AEN9</accession>
<evidence type="ECO:0000313" key="3">
    <source>
        <dbReference type="EMBL" id="HIR38870.1"/>
    </source>
</evidence>
<evidence type="ECO:0000313" key="4">
    <source>
        <dbReference type="Proteomes" id="UP000824179"/>
    </source>
</evidence>
<organism evidence="3 4">
    <name type="scientific">Candidatus Coproplasma stercoripullorum</name>
    <dbReference type="NCBI Taxonomy" id="2840751"/>
    <lineage>
        <taxon>Bacteria</taxon>
        <taxon>Bacillati</taxon>
        <taxon>Bacillota</taxon>
        <taxon>Clostridia</taxon>
        <taxon>Eubacteriales</taxon>
        <taxon>Candidatus Coproplasma</taxon>
    </lineage>
</organism>
<reference evidence="3" key="2">
    <citation type="journal article" date="2021" name="PeerJ">
        <title>Extensive microbial diversity within the chicken gut microbiome revealed by metagenomics and culture.</title>
        <authorList>
            <person name="Gilroy R."/>
            <person name="Ravi A."/>
            <person name="Getino M."/>
            <person name="Pursley I."/>
            <person name="Horton D.L."/>
            <person name="Alikhan N.F."/>
            <person name="Baker D."/>
            <person name="Gharbi K."/>
            <person name="Hall N."/>
            <person name="Watson M."/>
            <person name="Adriaenssens E.M."/>
            <person name="Foster-Nyarko E."/>
            <person name="Jarju S."/>
            <person name="Secka A."/>
            <person name="Antonio M."/>
            <person name="Oren A."/>
            <person name="Chaudhuri R.R."/>
            <person name="La Ragione R."/>
            <person name="Hildebrand F."/>
            <person name="Pallen M.J."/>
        </authorList>
    </citation>
    <scope>NUCLEOTIDE SEQUENCE</scope>
    <source>
        <strain evidence="3">ChiW25-3613</strain>
    </source>
</reference>
<reference evidence="3" key="1">
    <citation type="submission" date="2020-10" db="EMBL/GenBank/DDBJ databases">
        <authorList>
            <person name="Gilroy R."/>
        </authorList>
    </citation>
    <scope>NUCLEOTIDE SEQUENCE</scope>
    <source>
        <strain evidence="3">ChiW25-3613</strain>
    </source>
</reference>